<accession>A0ACB7YIS4</accession>
<sequence>MPSHPLRGWRMVAARIDVGDDMTSEILVMVWWRVVVISGQRAIINNGGGGEIVVLVVERWGGGGNGGRNGDNVVKGDFDITERVDWITHLLILIKRKTPSELRGEQLKRKHVVELVDESPAPELSSLKNTTGPKYPRYIDTRLDEVYPIKKSSIRLRMLSGKESAKPEESPVEHTGTLKSCSISSDSAAKSQPQVSCPEDFASSGVTRDGMVQACKTNKKCRENMFRSVTDLSSGGEKTNGLDAVDLDRALKGLVAHEPLLSSLAADSSERISDLKLGNLCSEFIIPGRMTPLDCTLKTTMRVVSSSSVNWFHRLITGGTCSGGAQFSCASQLGGFGGQKLSCSSDFTSTNQVVNNLRVLHSWVYPQSSLPPSLIAALTITSTEQVQMDFLTKRQSAWEDAFRSLYYMLRKGGCDIFYVCTAHFVVMFIGHDDSKGKRSCNAYMSQSTRSLRSLLKEHDIQFSMPLCHSKVEQHTTEDLVELSEIEKHNLGQIRRLRSMSDVDNCPQSLLAFSGNQNVHGLFDFLLNYRFFLTSLTSTDVPVLYSPVPFQNAALSSPEVRCKEVRKADNFSLPQKEPTNKDQTYQGSSAGFCYSIEIKDEYLPPWIICSLCEAMGSEGMSFEASFVTESTSTGLNVGLEAICEKLNPQPTGAAAGLEESSSVFGISNTIISPNLCSAFLKGLKYNDGLGFWVSGMTIEERFGEGHCRYGKPTGKGEDER</sequence>
<gene>
    <name evidence="1" type="ORF">Vadar_002556</name>
</gene>
<keyword evidence="2" id="KW-1185">Reference proteome</keyword>
<evidence type="ECO:0000313" key="2">
    <source>
        <dbReference type="Proteomes" id="UP000828048"/>
    </source>
</evidence>
<dbReference type="EMBL" id="CM037161">
    <property type="protein sequence ID" value="KAH7853450.1"/>
    <property type="molecule type" value="Genomic_DNA"/>
</dbReference>
<evidence type="ECO:0000313" key="1">
    <source>
        <dbReference type="EMBL" id="KAH7853450.1"/>
    </source>
</evidence>
<reference evidence="1 2" key="1">
    <citation type="journal article" date="2021" name="Hortic Res">
        <title>High-quality reference genome and annotation aids understanding of berry development for evergreen blueberry (Vaccinium darrowii).</title>
        <authorList>
            <person name="Yu J."/>
            <person name="Hulse-Kemp A.M."/>
            <person name="Babiker E."/>
            <person name="Staton M."/>
        </authorList>
    </citation>
    <scope>NUCLEOTIDE SEQUENCE [LARGE SCALE GENOMIC DNA]</scope>
    <source>
        <strain evidence="2">cv. NJ 8807/NJ 8810</strain>
        <tissue evidence="1">Young leaf</tissue>
    </source>
</reference>
<name>A0ACB7YIS4_9ERIC</name>
<protein>
    <submittedName>
        <fullName evidence="1">Uncharacterized protein</fullName>
    </submittedName>
</protein>
<proteinExistence type="predicted"/>
<dbReference type="Proteomes" id="UP000828048">
    <property type="component" value="Chromosome 11"/>
</dbReference>
<comment type="caution">
    <text evidence="1">The sequence shown here is derived from an EMBL/GenBank/DDBJ whole genome shotgun (WGS) entry which is preliminary data.</text>
</comment>
<organism evidence="1 2">
    <name type="scientific">Vaccinium darrowii</name>
    <dbReference type="NCBI Taxonomy" id="229202"/>
    <lineage>
        <taxon>Eukaryota</taxon>
        <taxon>Viridiplantae</taxon>
        <taxon>Streptophyta</taxon>
        <taxon>Embryophyta</taxon>
        <taxon>Tracheophyta</taxon>
        <taxon>Spermatophyta</taxon>
        <taxon>Magnoliopsida</taxon>
        <taxon>eudicotyledons</taxon>
        <taxon>Gunneridae</taxon>
        <taxon>Pentapetalae</taxon>
        <taxon>asterids</taxon>
        <taxon>Ericales</taxon>
        <taxon>Ericaceae</taxon>
        <taxon>Vaccinioideae</taxon>
        <taxon>Vaccinieae</taxon>
        <taxon>Vaccinium</taxon>
    </lineage>
</organism>